<evidence type="ECO:0000313" key="3">
    <source>
        <dbReference type="Proteomes" id="UP000294835"/>
    </source>
</evidence>
<accession>A0A4R2Q0Q6</accession>
<dbReference type="Proteomes" id="UP000294835">
    <property type="component" value="Unassembled WGS sequence"/>
</dbReference>
<keyword evidence="3" id="KW-1185">Reference proteome</keyword>
<sequence>MWTRPRPALVGLALACGAIAGPAAAEKPLSAIDWLSDSVTQPAVRAAPPALSPGPRTEPIEVTPLTGTSADAVGLLPAQVSGLPRDLWGPGRPAEIARAIRAERVDTLPAIQALLFTLLLSELDPPEGARADKRGVLLLARLDKLLDLGALDQAQALVERAGPTDPELFRRWFDISLLTGQEDRACAAMRATPDVAPTFPARVFCLARGGDWNAAALTLETARALGFISDEDDELLARFLDPEQAEGAPPLPAPTRPSPLIFRMREAVGEPLATTRLPLAFARSDLRSNAGWKARIEAAERLARTGALPPNQLLGIWTERKPAASGGLWDRVAALQAFDVAMLAGKPGPVARALGPAWAAMVAAELEVPFAQLYGTRLARLELEGEAARLAFRIGLLGDDYEAIAQARQPASAEEGFLIALATGELDGVSPPDPLGAALIDGFGPGADPGAAQLRLLADGRLGEAILAAIDLITDGARGDIGDVTRALAVLRKVGLESVARQSALQLMLLERRG</sequence>
<feature type="chain" id="PRO_5020583304" description="Tetratricopeptide repeat protein" evidence="1">
    <location>
        <begin position="26"/>
        <end position="514"/>
    </location>
</feature>
<dbReference type="OrthoDB" id="7929427at2"/>
<name>A0A4R2Q0Q6_9RHOB</name>
<evidence type="ECO:0000256" key="1">
    <source>
        <dbReference type="SAM" id="SignalP"/>
    </source>
</evidence>
<feature type="signal peptide" evidence="1">
    <location>
        <begin position="1"/>
        <end position="25"/>
    </location>
</feature>
<protein>
    <recommendedName>
        <fullName evidence="4">Tetratricopeptide repeat protein</fullName>
    </recommendedName>
</protein>
<dbReference type="AlphaFoldDB" id="A0A4R2Q0Q6"/>
<comment type="caution">
    <text evidence="2">The sequence shown here is derived from an EMBL/GenBank/DDBJ whole genome shotgun (WGS) entry which is preliminary data.</text>
</comment>
<gene>
    <name evidence="2" type="ORF">EV662_10378</name>
</gene>
<evidence type="ECO:0000313" key="2">
    <source>
        <dbReference type="EMBL" id="TCP42173.1"/>
    </source>
</evidence>
<dbReference type="EMBL" id="SLXP01000003">
    <property type="protein sequence ID" value="TCP42173.1"/>
    <property type="molecule type" value="Genomic_DNA"/>
</dbReference>
<keyword evidence="1" id="KW-0732">Signal</keyword>
<evidence type="ECO:0008006" key="4">
    <source>
        <dbReference type="Google" id="ProtNLM"/>
    </source>
</evidence>
<dbReference type="RefSeq" id="WP_132461319.1">
    <property type="nucleotide sequence ID" value="NZ_SLXP01000003.1"/>
</dbReference>
<reference evidence="2 3" key="1">
    <citation type="submission" date="2019-03" db="EMBL/GenBank/DDBJ databases">
        <title>Genomic Encyclopedia of Type Strains, Phase IV (KMG-IV): sequencing the most valuable type-strain genomes for metagenomic binning, comparative biology and taxonomic classification.</title>
        <authorList>
            <person name="Goeker M."/>
        </authorList>
    </citation>
    <scope>NUCLEOTIDE SEQUENCE [LARGE SCALE GENOMIC DNA]</scope>
    <source>
        <strain evidence="2 3">DSM 18063</strain>
    </source>
</reference>
<organism evidence="2 3">
    <name type="scientific">Rhodovulum marinum</name>
    <dbReference type="NCBI Taxonomy" id="320662"/>
    <lineage>
        <taxon>Bacteria</taxon>
        <taxon>Pseudomonadati</taxon>
        <taxon>Pseudomonadota</taxon>
        <taxon>Alphaproteobacteria</taxon>
        <taxon>Rhodobacterales</taxon>
        <taxon>Paracoccaceae</taxon>
        <taxon>Rhodovulum</taxon>
    </lineage>
</organism>
<proteinExistence type="predicted"/>